<dbReference type="EMBL" id="LBZV01000001">
    <property type="protein sequence ID" value="KKR78278.1"/>
    <property type="molecule type" value="Genomic_DNA"/>
</dbReference>
<sequence length="230" mass="26159">METQAKKPKYKMFQSYLIISNINNSVDDLTSHLEKLNLEFSQKSPDVATISPTEGSISIDEIRNLKKQLYQKPIYQKQKIVVIKDADKLTTEAQNALLKVLEEPPSHAILILIAHSSKNLLPTINSRIVTINAQKDQSLQKNKEELDISSQTFVSTLENALSKDPNSWISSQMLAYYKKLLKTINNKDERQKILKLLEQTQETKKMINANVNARFAIANLILGTLNDHQN</sequence>
<dbReference type="PATRIC" id="fig|1618408.3.peg.44"/>
<evidence type="ECO:0000313" key="2">
    <source>
        <dbReference type="Proteomes" id="UP000034292"/>
    </source>
</evidence>
<keyword evidence="1" id="KW-0808">Transferase</keyword>
<keyword evidence="1" id="KW-0548">Nucleotidyltransferase</keyword>
<dbReference type="AlphaFoldDB" id="A0A0G0TMQ9"/>
<reference evidence="1 2" key="1">
    <citation type="journal article" date="2015" name="Nature">
        <title>rRNA introns, odd ribosomes, and small enigmatic genomes across a large radiation of phyla.</title>
        <authorList>
            <person name="Brown C.T."/>
            <person name="Hug L.A."/>
            <person name="Thomas B.C."/>
            <person name="Sharon I."/>
            <person name="Castelle C.J."/>
            <person name="Singh A."/>
            <person name="Wilkins M.J."/>
            <person name="Williams K.H."/>
            <person name="Banfield J.F."/>
        </authorList>
    </citation>
    <scope>NUCLEOTIDE SEQUENCE [LARGE SCALE GENOMIC DNA]</scope>
</reference>
<protein>
    <submittedName>
        <fullName evidence="1">DNA-directed DNA polymerase</fullName>
    </submittedName>
</protein>
<gene>
    <name evidence="1" type="ORF">UU23_C0001G0042</name>
</gene>
<evidence type="ECO:0000313" key="1">
    <source>
        <dbReference type="EMBL" id="KKR78278.1"/>
    </source>
</evidence>
<dbReference type="PANTHER" id="PTHR11669:SF8">
    <property type="entry name" value="DNA POLYMERASE III SUBUNIT DELTA"/>
    <property type="match status" value="1"/>
</dbReference>
<dbReference type="SUPFAM" id="SSF52540">
    <property type="entry name" value="P-loop containing nucleoside triphosphate hydrolases"/>
    <property type="match status" value="1"/>
</dbReference>
<dbReference type="GO" id="GO:0006261">
    <property type="term" value="P:DNA-templated DNA replication"/>
    <property type="evidence" value="ECO:0007669"/>
    <property type="project" value="TreeGrafter"/>
</dbReference>
<dbReference type="InterPro" id="IPR050238">
    <property type="entry name" value="DNA_Rep/Repair_Clamp_Loader"/>
</dbReference>
<organism evidence="1 2">
    <name type="scientific">Candidatus Curtissbacteria bacterium GW2011_GWA1_40_9</name>
    <dbReference type="NCBI Taxonomy" id="1618408"/>
    <lineage>
        <taxon>Bacteria</taxon>
        <taxon>Candidatus Curtissiibacteriota</taxon>
    </lineage>
</organism>
<dbReference type="InterPro" id="IPR027417">
    <property type="entry name" value="P-loop_NTPase"/>
</dbReference>
<proteinExistence type="predicted"/>
<dbReference type="STRING" id="1618408.UU23_C0001G0042"/>
<accession>A0A0G0TMQ9</accession>
<dbReference type="PANTHER" id="PTHR11669">
    <property type="entry name" value="REPLICATION FACTOR C / DNA POLYMERASE III GAMMA-TAU SUBUNIT"/>
    <property type="match status" value="1"/>
</dbReference>
<name>A0A0G0TMQ9_9BACT</name>
<dbReference type="Gene3D" id="3.40.50.300">
    <property type="entry name" value="P-loop containing nucleotide triphosphate hydrolases"/>
    <property type="match status" value="1"/>
</dbReference>
<keyword evidence="1" id="KW-0239">DNA-directed DNA polymerase</keyword>
<comment type="caution">
    <text evidence="1">The sequence shown here is derived from an EMBL/GenBank/DDBJ whole genome shotgun (WGS) entry which is preliminary data.</text>
</comment>
<dbReference type="Pfam" id="PF13177">
    <property type="entry name" value="DNA_pol3_delta2"/>
    <property type="match status" value="1"/>
</dbReference>
<dbReference type="Proteomes" id="UP000034292">
    <property type="component" value="Unassembled WGS sequence"/>
</dbReference>
<dbReference type="GO" id="GO:0003887">
    <property type="term" value="F:DNA-directed DNA polymerase activity"/>
    <property type="evidence" value="ECO:0007669"/>
    <property type="project" value="UniProtKB-KW"/>
</dbReference>